<keyword evidence="1" id="KW-0472">Membrane</keyword>
<dbReference type="AlphaFoldDB" id="A0A0L7KCF6"/>
<keyword evidence="1" id="KW-0812">Transmembrane</keyword>
<reference evidence="2 3" key="1">
    <citation type="submission" date="2006-03" db="EMBL/GenBank/DDBJ databases">
        <title>Annotation of Plasmodium falciparum HB3.</title>
        <authorList>
            <consortium name="The Broad Institute Genome Sequencing Platform"/>
            <person name="Volkman S.K."/>
            <person name="Neafsey D.E."/>
            <person name="Dash A.P."/>
            <person name="Chitnis C.E."/>
            <person name="Hartl D.L."/>
            <person name="Young S.K."/>
            <person name="Zeng Q."/>
            <person name="Koehrsen M."/>
            <person name="Alvarado L."/>
            <person name="Berlin A."/>
            <person name="Borenstein D."/>
            <person name="Chapman S.B."/>
            <person name="Chen Z."/>
            <person name="Engels R."/>
            <person name="Freedman E."/>
            <person name="Gellesch M."/>
            <person name="Goldberg J."/>
            <person name="Griggs A."/>
            <person name="Gujja S."/>
            <person name="Heilman E.R."/>
            <person name="Heiman D.I."/>
            <person name="Howarth C."/>
            <person name="Jen D."/>
            <person name="Larson L."/>
            <person name="Mehta T."/>
            <person name="Neiman D."/>
            <person name="Park D."/>
            <person name="Pearson M."/>
            <person name="Roberts A."/>
            <person name="Saif S."/>
            <person name="Shea T."/>
            <person name="Shenoy N."/>
            <person name="Sisk P."/>
            <person name="Stolte C."/>
            <person name="Sykes S."/>
            <person name="Walk T."/>
            <person name="White J."/>
            <person name="Yandava C."/>
            <person name="Haas B."/>
            <person name="Henn M.R."/>
            <person name="Nusbaum C."/>
            <person name="Birren B."/>
        </authorList>
    </citation>
    <scope>NUCLEOTIDE SEQUENCE [LARGE SCALE GENOMIC DNA]</scope>
    <source>
        <strain evidence="2">HB3</strain>
    </source>
</reference>
<gene>
    <name evidence="2" type="ORF">PFHG_02568</name>
</gene>
<dbReference type="KEGG" id="pfh:PFHG_02568"/>
<proteinExistence type="predicted"/>
<evidence type="ECO:0000256" key="1">
    <source>
        <dbReference type="SAM" id="Phobius"/>
    </source>
</evidence>
<reference evidence="3" key="2">
    <citation type="submission" date="2006-03" db="EMBL/GenBank/DDBJ databases">
        <title>The genome sequence of the Plasmodium falciparum HB3.</title>
        <authorList>
            <consortium name="The Broad Institute Genome Sequencing Platform"/>
            <person name="Birren B."/>
            <person name="Lander E."/>
            <person name="Galagan J."/>
            <person name="Nusbaum C."/>
            <person name="Devon K."/>
            <person name="Henn M."/>
            <person name="Jaffe D."/>
            <person name="Butler J."/>
            <person name="Alvarez P."/>
            <person name="Gnerre S."/>
            <person name="Grabherr M."/>
            <person name="Kleber M."/>
            <person name="Mauceli E."/>
            <person name="Brockman W."/>
            <person name="MacCallum I.A."/>
            <person name="Rounsley S."/>
            <person name="Young S."/>
            <person name="LaButti K."/>
            <person name="Pushparaj V."/>
            <person name="DeCaprio D."/>
            <person name="Crawford M."/>
            <person name="Koehrsen M."/>
            <person name="Engels R."/>
            <person name="Montgomery P."/>
            <person name="Pearson M."/>
            <person name="Howarth C."/>
            <person name="Larson L."/>
            <person name="Luoma S."/>
            <person name="White J."/>
            <person name="Kodira C."/>
            <person name="Zeng Q."/>
            <person name="Oleary S."/>
            <person name="Yandava C."/>
            <person name="Alvarado L."/>
            <person name="Wirth D."/>
            <person name="Volkman S."/>
            <person name="Hartl D."/>
        </authorList>
    </citation>
    <scope>NUCLEOTIDE SEQUENCE [LARGE SCALE GENOMIC DNA]</scope>
</reference>
<name>A0A0L7KCF6_PLAFX</name>
<feature type="transmembrane region" description="Helical" evidence="1">
    <location>
        <begin position="74"/>
        <end position="94"/>
    </location>
</feature>
<dbReference type="EMBL" id="CH671974">
    <property type="protein sequence ID" value="KOB60755.1"/>
    <property type="molecule type" value="Genomic_DNA"/>
</dbReference>
<evidence type="ECO:0000313" key="2">
    <source>
        <dbReference type="EMBL" id="KOB60755.1"/>
    </source>
</evidence>
<evidence type="ECO:0000313" key="3">
    <source>
        <dbReference type="Proteomes" id="UP000054289"/>
    </source>
</evidence>
<organism evidence="2 3">
    <name type="scientific">Plasmodium falciparum (isolate HB3)</name>
    <dbReference type="NCBI Taxonomy" id="137071"/>
    <lineage>
        <taxon>Eukaryota</taxon>
        <taxon>Sar</taxon>
        <taxon>Alveolata</taxon>
        <taxon>Apicomplexa</taxon>
        <taxon>Aconoidasida</taxon>
        <taxon>Haemosporida</taxon>
        <taxon>Plasmodiidae</taxon>
        <taxon>Plasmodium</taxon>
        <taxon>Plasmodium (Laverania)</taxon>
    </lineage>
</organism>
<keyword evidence="1" id="KW-1133">Transmembrane helix</keyword>
<protein>
    <submittedName>
        <fullName evidence="2">Uncharacterized protein</fullName>
    </submittedName>
</protein>
<sequence>MDIVYDWYNSLCCYKTIHKINNYVKVKEILNSQEKEIVYENKYVPHTIAVLLALGIQTSFHNMKRLKVFRFRPYLPISFGIITSCSFLYVHNLYMSRKTISKLIHLYLMSSNERGVSNKIDQIYKTEEPRKNKKFNIKFEFFTTKRKKKKKPERKKKKIYRKKK</sequence>
<dbReference type="OMA" id="WYKTFSC"/>
<dbReference type="Proteomes" id="UP000054289">
    <property type="component" value="Unassembled WGS sequence"/>
</dbReference>
<feature type="non-terminal residue" evidence="2">
    <location>
        <position position="164"/>
    </location>
</feature>
<dbReference type="OrthoDB" id="373683at2759"/>
<accession>A0A0L7KCF6</accession>